<dbReference type="SUPFAM" id="SSF103473">
    <property type="entry name" value="MFS general substrate transporter"/>
    <property type="match status" value="1"/>
</dbReference>
<reference evidence="8" key="1">
    <citation type="submission" date="2021-06" db="EMBL/GenBank/DDBJ databases">
        <authorList>
            <person name="Kallberg Y."/>
            <person name="Tangrot J."/>
            <person name="Rosling A."/>
        </authorList>
    </citation>
    <scope>NUCLEOTIDE SEQUENCE</scope>
    <source>
        <strain evidence="8">IN212</strain>
    </source>
</reference>
<accession>A0A9N9N9P3</accession>
<organism evidence="8 9">
    <name type="scientific">Racocetra fulgida</name>
    <dbReference type="NCBI Taxonomy" id="60492"/>
    <lineage>
        <taxon>Eukaryota</taxon>
        <taxon>Fungi</taxon>
        <taxon>Fungi incertae sedis</taxon>
        <taxon>Mucoromycota</taxon>
        <taxon>Glomeromycotina</taxon>
        <taxon>Glomeromycetes</taxon>
        <taxon>Diversisporales</taxon>
        <taxon>Gigasporaceae</taxon>
        <taxon>Racocetra</taxon>
    </lineage>
</organism>
<feature type="transmembrane region" description="Helical" evidence="6">
    <location>
        <begin position="217"/>
        <end position="238"/>
    </location>
</feature>
<evidence type="ECO:0000256" key="1">
    <source>
        <dbReference type="ARBA" id="ARBA00004127"/>
    </source>
</evidence>
<dbReference type="Proteomes" id="UP000789396">
    <property type="component" value="Unassembled WGS sequence"/>
</dbReference>
<dbReference type="InterPro" id="IPR020846">
    <property type="entry name" value="MFS_dom"/>
</dbReference>
<evidence type="ECO:0000256" key="3">
    <source>
        <dbReference type="ARBA" id="ARBA00022692"/>
    </source>
</evidence>
<dbReference type="GO" id="GO:0022857">
    <property type="term" value="F:transmembrane transporter activity"/>
    <property type="evidence" value="ECO:0007669"/>
    <property type="project" value="InterPro"/>
</dbReference>
<dbReference type="PRINTS" id="PR01035">
    <property type="entry name" value="TCRTETA"/>
</dbReference>
<keyword evidence="3 6" id="KW-0812">Transmembrane</keyword>
<evidence type="ECO:0000256" key="5">
    <source>
        <dbReference type="ARBA" id="ARBA00023136"/>
    </source>
</evidence>
<dbReference type="InterPro" id="IPR036259">
    <property type="entry name" value="MFS_trans_sf"/>
</dbReference>
<dbReference type="PANTHER" id="PTHR23501">
    <property type="entry name" value="MAJOR FACILITATOR SUPERFAMILY"/>
    <property type="match status" value="1"/>
</dbReference>
<feature type="transmembrane region" description="Helical" evidence="6">
    <location>
        <begin position="250"/>
        <end position="273"/>
    </location>
</feature>
<feature type="domain" description="Major facilitator superfamily (MFS) profile" evidence="7">
    <location>
        <begin position="45"/>
        <end position="349"/>
    </location>
</feature>
<gene>
    <name evidence="8" type="ORF">RFULGI_LOCUS11115</name>
</gene>
<sequence>LERQEASDVTATIEITKTVNNQIVKDNSSSPSNDTLLHGVELFLVVFGLACAVFLAALDQTIVSTAVPKIVSDFNGLDQLAWVATSYLLTTTSFQPIYGKLSDIFGRKATFLVAIVIFELGSLLCGVSTNMVTLIIYRAIAGIGGGGIMGCVLYYLHYHQGNYQGVIGACFGVASVAGPLMGGAFTDHVSAVTLIVVIWFLHLPKPAGSLLDQIKRIDIIGTIVMICATVCILLPLNWGGSTYPWNSPVIIVLLCVGALGYVIFGLVEYYIVAEPVAPHFLPYILGVVVFSIVAGQLFSRTDKIEYRLVTLIASALTIIGSGLTTMWNENTGYGEFIGYMLISGAGIGI</sequence>
<evidence type="ECO:0000313" key="9">
    <source>
        <dbReference type="Proteomes" id="UP000789396"/>
    </source>
</evidence>
<feature type="non-terminal residue" evidence="8">
    <location>
        <position position="1"/>
    </location>
</feature>
<feature type="non-terminal residue" evidence="8">
    <location>
        <position position="349"/>
    </location>
</feature>
<dbReference type="InterPro" id="IPR001958">
    <property type="entry name" value="Tet-R_TetA/multi-R_MdtG-like"/>
</dbReference>
<keyword evidence="4 6" id="KW-1133">Transmembrane helix</keyword>
<evidence type="ECO:0000256" key="2">
    <source>
        <dbReference type="ARBA" id="ARBA00022448"/>
    </source>
</evidence>
<comment type="subcellular location">
    <subcellularLocation>
        <location evidence="1">Endomembrane system</location>
        <topology evidence="1">Multi-pass membrane protein</topology>
    </subcellularLocation>
</comment>
<feature type="transmembrane region" description="Helical" evidence="6">
    <location>
        <begin position="304"/>
        <end position="323"/>
    </location>
</feature>
<dbReference type="GO" id="GO:0012505">
    <property type="term" value="C:endomembrane system"/>
    <property type="evidence" value="ECO:0007669"/>
    <property type="project" value="UniProtKB-SubCell"/>
</dbReference>
<dbReference type="PROSITE" id="PS50850">
    <property type="entry name" value="MFS"/>
    <property type="match status" value="1"/>
</dbReference>
<feature type="transmembrane region" description="Helical" evidence="6">
    <location>
        <begin position="109"/>
        <end position="129"/>
    </location>
</feature>
<evidence type="ECO:0000256" key="4">
    <source>
        <dbReference type="ARBA" id="ARBA00022989"/>
    </source>
</evidence>
<evidence type="ECO:0000313" key="8">
    <source>
        <dbReference type="EMBL" id="CAG8715382.1"/>
    </source>
</evidence>
<evidence type="ECO:0000256" key="6">
    <source>
        <dbReference type="SAM" id="Phobius"/>
    </source>
</evidence>
<dbReference type="EMBL" id="CAJVPZ010023397">
    <property type="protein sequence ID" value="CAG8715382.1"/>
    <property type="molecule type" value="Genomic_DNA"/>
</dbReference>
<evidence type="ECO:0000259" key="7">
    <source>
        <dbReference type="PROSITE" id="PS50850"/>
    </source>
</evidence>
<protein>
    <submittedName>
        <fullName evidence="8">17811_t:CDS:1</fullName>
    </submittedName>
</protein>
<feature type="transmembrane region" description="Helical" evidence="6">
    <location>
        <begin position="36"/>
        <end position="58"/>
    </location>
</feature>
<dbReference type="Gene3D" id="1.20.1250.20">
    <property type="entry name" value="MFS general substrate transporter like domains"/>
    <property type="match status" value="1"/>
</dbReference>
<keyword evidence="5 6" id="KW-0472">Membrane</keyword>
<name>A0A9N9N9P3_9GLOM</name>
<keyword evidence="2" id="KW-0813">Transport</keyword>
<comment type="caution">
    <text evidence="8">The sequence shown here is derived from an EMBL/GenBank/DDBJ whole genome shotgun (WGS) entry which is preliminary data.</text>
</comment>
<dbReference type="OrthoDB" id="10021397at2759"/>
<dbReference type="AlphaFoldDB" id="A0A9N9N9P3"/>
<feature type="transmembrane region" description="Helical" evidence="6">
    <location>
        <begin position="135"/>
        <end position="156"/>
    </location>
</feature>
<proteinExistence type="predicted"/>
<feature type="transmembrane region" description="Helical" evidence="6">
    <location>
        <begin position="280"/>
        <end position="298"/>
    </location>
</feature>
<keyword evidence="9" id="KW-1185">Reference proteome</keyword>
<feature type="transmembrane region" description="Helical" evidence="6">
    <location>
        <begin position="163"/>
        <end position="182"/>
    </location>
</feature>
<dbReference type="InterPro" id="IPR011701">
    <property type="entry name" value="MFS"/>
</dbReference>
<dbReference type="Pfam" id="PF07690">
    <property type="entry name" value="MFS_1"/>
    <property type="match status" value="1"/>
</dbReference>
<dbReference type="PANTHER" id="PTHR23501:SF191">
    <property type="entry name" value="VACUOLAR BASIC AMINO ACID TRANSPORTER 4"/>
    <property type="match status" value="1"/>
</dbReference>
<dbReference type="GO" id="GO:0005886">
    <property type="term" value="C:plasma membrane"/>
    <property type="evidence" value="ECO:0007669"/>
    <property type="project" value="TreeGrafter"/>
</dbReference>